<feature type="compositionally biased region" description="Basic residues" evidence="1">
    <location>
        <begin position="224"/>
        <end position="234"/>
    </location>
</feature>
<reference evidence="2" key="1">
    <citation type="submission" date="2020-05" db="EMBL/GenBank/DDBJ databases">
        <title>Mycena genomes resolve the evolution of fungal bioluminescence.</title>
        <authorList>
            <person name="Tsai I.J."/>
        </authorList>
    </citation>
    <scope>NUCLEOTIDE SEQUENCE</scope>
    <source>
        <strain evidence="2">CCC161011</strain>
    </source>
</reference>
<name>A0A8H7DBF4_9AGAR</name>
<feature type="region of interest" description="Disordered" evidence="1">
    <location>
        <begin position="157"/>
        <end position="243"/>
    </location>
</feature>
<comment type="caution">
    <text evidence="2">The sequence shown here is derived from an EMBL/GenBank/DDBJ whole genome shotgun (WGS) entry which is preliminary data.</text>
</comment>
<protein>
    <submittedName>
        <fullName evidence="2">Uncharacterized protein</fullName>
    </submittedName>
</protein>
<accession>A0A8H7DBF4</accession>
<organism evidence="2 3">
    <name type="scientific">Mycena venus</name>
    <dbReference type="NCBI Taxonomy" id="2733690"/>
    <lineage>
        <taxon>Eukaryota</taxon>
        <taxon>Fungi</taxon>
        <taxon>Dikarya</taxon>
        <taxon>Basidiomycota</taxon>
        <taxon>Agaricomycotina</taxon>
        <taxon>Agaricomycetes</taxon>
        <taxon>Agaricomycetidae</taxon>
        <taxon>Agaricales</taxon>
        <taxon>Marasmiineae</taxon>
        <taxon>Mycenaceae</taxon>
        <taxon>Mycena</taxon>
    </lineage>
</organism>
<feature type="compositionally biased region" description="Low complexity" evidence="1">
    <location>
        <begin position="174"/>
        <end position="189"/>
    </location>
</feature>
<dbReference type="EMBL" id="JACAZI010000003">
    <property type="protein sequence ID" value="KAF7365923.1"/>
    <property type="molecule type" value="Genomic_DNA"/>
</dbReference>
<gene>
    <name evidence="2" type="ORF">MVEN_00467500</name>
</gene>
<evidence type="ECO:0000256" key="1">
    <source>
        <dbReference type="SAM" id="MobiDB-lite"/>
    </source>
</evidence>
<keyword evidence="3" id="KW-1185">Reference proteome</keyword>
<sequence>MTEMTFALDRLVCIPATYDRMVLGVRAVQRSYLETTAFLQYMKVYRPRMYSRSETQPEAQVTELPDPCIGAFTSSPEWAQRLHAAGLPFWLIRPLQGFGEEIILKVVQPWNPSEHVETEPAPDFQSVPAGRTFADRLRAYHFGARMQPWYSNPLKIATTGSQPASTGSAGGSSRGVHTSTVVAVQSAAAEARPSHSAGPTRGPSMPQHGEKGRAQRHAPYSKPSRGKHSSHSTHKTPFEARDKFRIPDSPWMAPTIPGWERALATVDRSQVSSAGARPINVYVLPEPALLISSERRDVYLNHYQLMRDALQYLLGNPDGAYRGLTPQEWRDVLGGKVTERGASGSKARARAASIEHVLGPAMRACGVDIREEFPAKQIQPTTSTRAKELTWELAEMNFRYELPALDAQASGRDRVDECLECFPGKPIGPDLEESKLGFAAISSLDRLPYLLRLAALMRDWRPQRLPRPSIISRAVCEDDWTPERIGVLEEEVARYYTQTFYEYFGRAAVIPMRLEHELGTGELPPMHMNNIPLMNADDYEDGMINED</sequence>
<dbReference type="Proteomes" id="UP000620124">
    <property type="component" value="Unassembled WGS sequence"/>
</dbReference>
<evidence type="ECO:0000313" key="2">
    <source>
        <dbReference type="EMBL" id="KAF7365923.1"/>
    </source>
</evidence>
<proteinExistence type="predicted"/>
<evidence type="ECO:0000313" key="3">
    <source>
        <dbReference type="Proteomes" id="UP000620124"/>
    </source>
</evidence>
<dbReference type="AlphaFoldDB" id="A0A8H7DBF4"/>
<feature type="compositionally biased region" description="Low complexity" evidence="1">
    <location>
        <begin position="157"/>
        <end position="167"/>
    </location>
</feature>
<dbReference type="OrthoDB" id="2634326at2759"/>